<proteinExistence type="predicted"/>
<feature type="compositionally biased region" description="Polar residues" evidence="1">
    <location>
        <begin position="41"/>
        <end position="53"/>
    </location>
</feature>
<feature type="region of interest" description="Disordered" evidence="1">
    <location>
        <begin position="1"/>
        <end position="57"/>
    </location>
</feature>
<dbReference type="RefSeq" id="WP_131961451.1">
    <property type="nucleotide sequence ID" value="NZ_SMFL01000014.1"/>
</dbReference>
<sequence length="76" mass="8654">MNIFISNDMDEDTDQPKTSLTKNGSTEEKDAQGSEVARKSVWSSQTTLTGNDSEATEEVRRAVAEYNNNLFWNMRY</sequence>
<organism evidence="2 3">
    <name type="scientific">Dyadobacter psychrotolerans</name>
    <dbReference type="NCBI Taxonomy" id="2541721"/>
    <lineage>
        <taxon>Bacteria</taxon>
        <taxon>Pseudomonadati</taxon>
        <taxon>Bacteroidota</taxon>
        <taxon>Cytophagia</taxon>
        <taxon>Cytophagales</taxon>
        <taxon>Spirosomataceae</taxon>
        <taxon>Dyadobacter</taxon>
    </lineage>
</organism>
<feature type="compositionally biased region" description="Basic and acidic residues" evidence="1">
    <location>
        <begin position="25"/>
        <end position="38"/>
    </location>
</feature>
<keyword evidence="3" id="KW-1185">Reference proteome</keyword>
<dbReference type="Proteomes" id="UP000294850">
    <property type="component" value="Unassembled WGS sequence"/>
</dbReference>
<comment type="caution">
    <text evidence="2">The sequence shown here is derived from an EMBL/GenBank/DDBJ whole genome shotgun (WGS) entry which is preliminary data.</text>
</comment>
<evidence type="ECO:0000313" key="3">
    <source>
        <dbReference type="Proteomes" id="UP000294850"/>
    </source>
</evidence>
<gene>
    <name evidence="2" type="ORF">E0F88_27125</name>
</gene>
<dbReference type="EMBL" id="SMFL01000014">
    <property type="protein sequence ID" value="TDE10749.1"/>
    <property type="molecule type" value="Genomic_DNA"/>
</dbReference>
<dbReference type="AlphaFoldDB" id="A0A4R5DAV3"/>
<accession>A0A4R5DAV3</accession>
<evidence type="ECO:0000256" key="1">
    <source>
        <dbReference type="SAM" id="MobiDB-lite"/>
    </source>
</evidence>
<evidence type="ECO:0000313" key="2">
    <source>
        <dbReference type="EMBL" id="TDE10749.1"/>
    </source>
</evidence>
<protein>
    <submittedName>
        <fullName evidence="2">Uncharacterized protein</fullName>
    </submittedName>
</protein>
<reference evidence="2 3" key="1">
    <citation type="submission" date="2019-03" db="EMBL/GenBank/DDBJ databases">
        <title>Dyadobacter AR-3-6 sp. nov., isolated from arctic soil.</title>
        <authorList>
            <person name="Chaudhary D.K."/>
        </authorList>
    </citation>
    <scope>NUCLEOTIDE SEQUENCE [LARGE SCALE GENOMIC DNA]</scope>
    <source>
        <strain evidence="2 3">AR-3-6</strain>
    </source>
</reference>
<name>A0A4R5DAV3_9BACT</name>